<dbReference type="EMBL" id="DSQF01000020">
    <property type="protein sequence ID" value="HGZ43781.1"/>
    <property type="molecule type" value="Genomic_DNA"/>
</dbReference>
<sequence>MTRLAGVLLAATLSCAPAPPPHPVNAMTDSAPFALALETGPGPSLRAVLRNVSPRPQVVLVAPDLQPVALEVRDAAGEAARATDERARRKFDRTAYRDLFETLAPGDSLELQSGRATRAEDGTWTLRFGPWRFAGLAPGRHALRATWTSARDGWTDRESGRRGTAQGIWKGTLEAPPATLELP</sequence>
<reference evidence="1" key="1">
    <citation type="journal article" date="2020" name="mSystems">
        <title>Genome- and Community-Level Interaction Insights into Carbon Utilization and Element Cycling Functions of Hydrothermarchaeota in Hydrothermal Sediment.</title>
        <authorList>
            <person name="Zhou Z."/>
            <person name="Liu Y."/>
            <person name="Xu W."/>
            <person name="Pan J."/>
            <person name="Luo Z.H."/>
            <person name="Li M."/>
        </authorList>
    </citation>
    <scope>NUCLEOTIDE SEQUENCE [LARGE SCALE GENOMIC DNA]</scope>
    <source>
        <strain evidence="1">SpSt-381</strain>
    </source>
</reference>
<organism evidence="1">
    <name type="scientific">Eiseniibacteriota bacterium</name>
    <dbReference type="NCBI Taxonomy" id="2212470"/>
    <lineage>
        <taxon>Bacteria</taxon>
        <taxon>Candidatus Eiseniibacteriota</taxon>
    </lineage>
</organism>
<dbReference type="PROSITE" id="PS51257">
    <property type="entry name" value="PROKAR_LIPOPROTEIN"/>
    <property type="match status" value="1"/>
</dbReference>
<dbReference type="AlphaFoldDB" id="A0A832I4R3"/>
<proteinExistence type="predicted"/>
<protein>
    <recommendedName>
        <fullName evidence="2">Intracellular proteinase inhibitor BsuPI domain-containing protein</fullName>
    </recommendedName>
</protein>
<accession>A0A832I4R3</accession>
<evidence type="ECO:0008006" key="2">
    <source>
        <dbReference type="Google" id="ProtNLM"/>
    </source>
</evidence>
<comment type="caution">
    <text evidence="1">The sequence shown here is derived from an EMBL/GenBank/DDBJ whole genome shotgun (WGS) entry which is preliminary data.</text>
</comment>
<evidence type="ECO:0000313" key="1">
    <source>
        <dbReference type="EMBL" id="HGZ43781.1"/>
    </source>
</evidence>
<name>A0A832I4R3_UNCEI</name>
<gene>
    <name evidence="1" type="ORF">ENR23_10220</name>
</gene>